<dbReference type="EMBL" id="CAFBLH010000037">
    <property type="protein sequence ID" value="CAB4873375.1"/>
    <property type="molecule type" value="Genomic_DNA"/>
</dbReference>
<accession>A0A6J7DWK6</accession>
<dbReference type="Gene3D" id="3.40.50.1820">
    <property type="entry name" value="alpha/beta hydrolase"/>
    <property type="match status" value="1"/>
</dbReference>
<gene>
    <name evidence="1" type="ORF">UFOPK3342_01116</name>
</gene>
<reference evidence="1" key="1">
    <citation type="submission" date="2020-05" db="EMBL/GenBank/DDBJ databases">
        <authorList>
            <person name="Chiriac C."/>
            <person name="Salcher M."/>
            <person name="Ghai R."/>
            <person name="Kavagutti S V."/>
        </authorList>
    </citation>
    <scope>NUCLEOTIDE SEQUENCE</scope>
</reference>
<name>A0A6J7DWK6_9ZZZZ</name>
<dbReference type="InterPro" id="IPR029058">
    <property type="entry name" value="AB_hydrolase_fold"/>
</dbReference>
<dbReference type="AlphaFoldDB" id="A0A6J7DWK6"/>
<organism evidence="1">
    <name type="scientific">freshwater metagenome</name>
    <dbReference type="NCBI Taxonomy" id="449393"/>
    <lineage>
        <taxon>unclassified sequences</taxon>
        <taxon>metagenomes</taxon>
        <taxon>ecological metagenomes</taxon>
    </lineage>
</organism>
<protein>
    <submittedName>
        <fullName evidence="1">Unannotated protein</fullName>
    </submittedName>
</protein>
<evidence type="ECO:0000313" key="1">
    <source>
        <dbReference type="EMBL" id="CAB4873375.1"/>
    </source>
</evidence>
<proteinExistence type="predicted"/>
<dbReference type="SUPFAM" id="SSF53474">
    <property type="entry name" value="alpha/beta-Hydrolases"/>
    <property type="match status" value="1"/>
</dbReference>
<sequence length="547" mass="56167">MKLSLTKSRFAGFISAVALITGVLVSVPVAANAAPVCDGKSPIQTCGGVTSDGAPYAMMVPANFNGMVALYSHGYRYNIDIPAGIPLIGGYKITNTPEPIPGGNSEVAKYFFSQGVAIMGSGFARQGWNPDSAIKTNVELIGLFKEKFTATTKVVAWGESLGGVITQGLAEKYPDLVSAVAPMCLADNVPAELTMAGDFLWGIKTLFDPTIKGGNYSAGADGNAEAYGDLVKVFTVMGKLQAALATGAWPDTSSATGKAIAAGGVPSRSALLLLGLLAGLPTQSAHFDSVNGPDGALKLSFPLAISPALAILENGTNAAALAILATQDVELQAGGAIFDNTKTNYSARIDTERVIYNAALSGNSAISAMLGALSAANPGAPRAVGNAEAIAKMNALHSNSGVINVPTILMTGVADPITPAGASQRVVDAYAIQAADEKLAAFANYKATKSYTAPAKKLLMIWNTTPSNWTKFTAAGSPITSSPAAQGTNHCNFTSAQLVLVAKTLVAAGESGKLPTAGLIKAAVRRTGNLSIDALYRAPLLKYYNEQ</sequence>